<comment type="subcellular location">
    <subcellularLocation>
        <location evidence="1">Cellular thylakoid membrane</location>
        <topology evidence="1">Peripheral membrane protein</topology>
        <orientation evidence="1">Cytoplasmic side</orientation>
    </subcellularLocation>
</comment>
<feature type="compositionally biased region" description="Low complexity" evidence="14">
    <location>
        <begin position="778"/>
        <end position="788"/>
    </location>
</feature>
<evidence type="ECO:0000256" key="8">
    <source>
        <dbReference type="ARBA" id="ARBA00022991"/>
    </source>
</evidence>
<reference evidence="16" key="1">
    <citation type="submission" date="2020-10" db="EMBL/GenBank/DDBJ databases">
        <authorList>
            <person name="Castelo-Branco R."/>
            <person name="Eusebio N."/>
            <person name="Adriana R."/>
            <person name="Vieira A."/>
            <person name="Brugerolle De Fraissinette N."/>
            <person name="Rezende De Castro R."/>
            <person name="Schneider M.P."/>
            <person name="Vasconcelos V."/>
            <person name="Leao P.N."/>
        </authorList>
    </citation>
    <scope>NUCLEOTIDE SEQUENCE</scope>
    <source>
        <strain evidence="16">LEGE 11479</strain>
    </source>
</reference>
<keyword evidence="5" id="KW-0042">Antenna complex</keyword>
<dbReference type="SUPFAM" id="SSF46458">
    <property type="entry name" value="Globin-like"/>
    <property type="match status" value="1"/>
</dbReference>
<sequence>MTDRINGGSPTVHPQLYHTVPTAVIVGAQQRDRYLNQSEAKELSAFFGSGLKRLEIAQTLTQQANNIVAAGANRIFVGGNAMAYLERPEDPLGLPGSGYYVGEDYLTAAKKSQAASRDLPRFVDPVNGLMEWVKGMMSGGKPAAPSQFRTIDITRYGTVRMKRSLRDLSWFLRYITYAIVAGDTSIISVNTRGLRGVIPEDATLATIVALREMQWKALTYFTSEASSAVVKRYFDVLISDYEVEKPSPRLRSGVSKHHPGLQLPQSYGDSNSPQPRWVMRLTLPDIEKDEVVRAAYRQVFERDITHPYGPTIAELISQVKSGSWSMKEFIRHLGKSRLYRQLYYEPYSISRSIELACRHFLGRGLSCMEEFQTYFDVMSTQGFPALVDTFIDSAEYTDYFGEETVPYLRGLGMEAQECRIWGPQMELFKYSAPVRKVPQFVTTFAGYQQPLPNQHPYGVGNDPLEIQFGAIFPQERRDPRAQPAHFSKESRRILIDSGAGSRHNGSTAHLGRVPGSPGNHVIKWESGRIGHSRLFNPMGRARSSAPSLNLTHHSHGAVIHAAYRQVFGHEVFEGQRQSVVETQLKAGKITLREFVRQLAKTRLFRQTYWEKLYITKAIEYIHRRLLGRPTYGREEMAQYYDICAHDGFYAFVDALIDSDEYVEVFGDDIVPYERYVTPRGLALRSPQGAVALAKPRDNPTTAGEWMRSHPYPVSNRHGAQTAVAERPQVAPAVSPTSAQPHPPASPMELPQESPAAVQTADNGDMPTDTTSPDGKTVAAEAAEASAQI</sequence>
<organism evidence="16 17">
    <name type="scientific">Leptolyngbya cf. ectocarpi LEGE 11479</name>
    <dbReference type="NCBI Taxonomy" id="1828722"/>
    <lineage>
        <taxon>Bacteria</taxon>
        <taxon>Bacillati</taxon>
        <taxon>Cyanobacteriota</taxon>
        <taxon>Cyanophyceae</taxon>
        <taxon>Leptolyngbyales</taxon>
        <taxon>Leptolyngbyaceae</taxon>
        <taxon>Leptolyngbya group</taxon>
        <taxon>Leptolyngbya</taxon>
    </lineage>
</organism>
<dbReference type="PROSITE" id="PS51445">
    <property type="entry name" value="PBS_LINKER"/>
    <property type="match status" value="2"/>
</dbReference>
<evidence type="ECO:0000256" key="10">
    <source>
        <dbReference type="ARBA" id="ARBA00023136"/>
    </source>
</evidence>
<proteinExistence type="inferred from homology"/>
<dbReference type="PANTHER" id="PTHR34011:SF6">
    <property type="entry name" value="PHYCOBILIPROTEIN APCE"/>
    <property type="match status" value="1"/>
</dbReference>
<evidence type="ECO:0000256" key="12">
    <source>
        <dbReference type="ARBA" id="ARBA00023307"/>
    </source>
</evidence>
<dbReference type="Gene3D" id="1.10.490.20">
    <property type="entry name" value="Phycocyanins"/>
    <property type="match status" value="1"/>
</dbReference>
<evidence type="ECO:0000256" key="9">
    <source>
        <dbReference type="ARBA" id="ARBA00023078"/>
    </source>
</evidence>
<keyword evidence="17" id="KW-1185">Reference proteome</keyword>
<feature type="compositionally biased region" description="Polar residues" evidence="14">
    <location>
        <begin position="263"/>
        <end position="273"/>
    </location>
</feature>
<evidence type="ECO:0000256" key="5">
    <source>
        <dbReference type="ARBA" id="ARBA00022549"/>
    </source>
</evidence>
<keyword evidence="12" id="KW-0089">Bile pigment</keyword>
<evidence type="ECO:0000256" key="14">
    <source>
        <dbReference type="SAM" id="MobiDB-lite"/>
    </source>
</evidence>
<comment type="similarity">
    <text evidence="13">Belongs to the phycobilisome linker protein family.</text>
</comment>
<dbReference type="PANTHER" id="PTHR34011">
    <property type="entry name" value="PHYCOBILISOME 32.1 KDA LINKER POLYPEPTIDE, PHYCOCYANIN-ASSOCIATED, ROD 2-RELATED"/>
    <property type="match status" value="1"/>
</dbReference>
<name>A0A928ZUS9_LEPEC</name>
<feature type="region of interest" description="Disordered" evidence="14">
    <location>
        <begin position="497"/>
        <end position="518"/>
    </location>
</feature>
<dbReference type="GO" id="GO:0031676">
    <property type="term" value="C:plasma membrane-derived thylakoid membrane"/>
    <property type="evidence" value="ECO:0007669"/>
    <property type="project" value="UniProtKB-SubCell"/>
</dbReference>
<dbReference type="Pfam" id="PF00502">
    <property type="entry name" value="Phycobilisome"/>
    <property type="match status" value="2"/>
</dbReference>
<evidence type="ECO:0000256" key="6">
    <source>
        <dbReference type="ARBA" id="ARBA00022737"/>
    </source>
</evidence>
<dbReference type="AlphaFoldDB" id="A0A928ZUS9"/>
<comment type="caution">
    <text evidence="16">The sequence shown here is derived from an EMBL/GenBank/DDBJ whole genome shotgun (WGS) entry which is preliminary data.</text>
</comment>
<keyword evidence="11" id="KW-0456">Lyase</keyword>
<keyword evidence="7 13" id="KW-0605">Phycobilisome</keyword>
<evidence type="ECO:0000256" key="2">
    <source>
        <dbReference type="ARBA" id="ARBA00008182"/>
    </source>
</evidence>
<evidence type="ECO:0000313" key="17">
    <source>
        <dbReference type="Proteomes" id="UP000615026"/>
    </source>
</evidence>
<dbReference type="Proteomes" id="UP000615026">
    <property type="component" value="Unassembled WGS sequence"/>
</dbReference>
<dbReference type="Gene3D" id="1.10.3130.20">
    <property type="entry name" value="Phycobilisome linker domain"/>
    <property type="match status" value="2"/>
</dbReference>
<dbReference type="InterPro" id="IPR038255">
    <property type="entry name" value="PBS_linker_sf"/>
</dbReference>
<keyword evidence="10" id="KW-0472">Membrane</keyword>
<feature type="domain" description="PBS-linker" evidence="15">
    <location>
        <begin position="524"/>
        <end position="709"/>
    </location>
</feature>
<feature type="region of interest" description="Disordered" evidence="14">
    <location>
        <begin position="691"/>
        <end position="788"/>
    </location>
</feature>
<feature type="domain" description="PBS-linker" evidence="15">
    <location>
        <begin position="257"/>
        <end position="437"/>
    </location>
</feature>
<dbReference type="GO" id="GO:0015979">
    <property type="term" value="P:photosynthesis"/>
    <property type="evidence" value="ECO:0007669"/>
    <property type="project" value="UniProtKB-KW"/>
</dbReference>
<evidence type="ECO:0000256" key="11">
    <source>
        <dbReference type="ARBA" id="ARBA00023239"/>
    </source>
</evidence>
<gene>
    <name evidence="16" type="ORF">IQ260_14095</name>
</gene>
<evidence type="ECO:0000259" key="15">
    <source>
        <dbReference type="PROSITE" id="PS51445"/>
    </source>
</evidence>
<keyword evidence="8" id="KW-0157">Chromophore</keyword>
<dbReference type="GO" id="GO:0030089">
    <property type="term" value="C:phycobilisome"/>
    <property type="evidence" value="ECO:0007669"/>
    <property type="project" value="UniProtKB-UniRule"/>
</dbReference>
<dbReference type="EMBL" id="JADEXP010000118">
    <property type="protein sequence ID" value="MBE9067785.1"/>
    <property type="molecule type" value="Genomic_DNA"/>
</dbReference>
<evidence type="ECO:0000256" key="4">
    <source>
        <dbReference type="ARBA" id="ARBA00022531"/>
    </source>
</evidence>
<feature type="region of interest" description="Disordered" evidence="14">
    <location>
        <begin position="249"/>
        <end position="273"/>
    </location>
</feature>
<accession>A0A928ZUS9</accession>
<evidence type="ECO:0000256" key="1">
    <source>
        <dbReference type="ARBA" id="ARBA00004445"/>
    </source>
</evidence>
<comment type="similarity">
    <text evidence="2">Belongs to the phycobiliprotein family.</text>
</comment>
<evidence type="ECO:0000256" key="7">
    <source>
        <dbReference type="ARBA" id="ARBA00022738"/>
    </source>
</evidence>
<evidence type="ECO:0000256" key="13">
    <source>
        <dbReference type="PROSITE-ProRule" id="PRU00775"/>
    </source>
</evidence>
<dbReference type="InterPro" id="IPR001297">
    <property type="entry name" value="PBS_linker_dom"/>
</dbReference>
<evidence type="ECO:0000313" key="16">
    <source>
        <dbReference type="EMBL" id="MBE9067785.1"/>
    </source>
</evidence>
<keyword evidence="9" id="KW-0793">Thylakoid</keyword>
<keyword evidence="6" id="KW-0677">Repeat</keyword>
<dbReference type="InterPro" id="IPR009050">
    <property type="entry name" value="Globin-like_sf"/>
</dbReference>
<protein>
    <recommendedName>
        <fullName evidence="3">Phycobiliprotein ApcE</fullName>
    </recommendedName>
</protein>
<dbReference type="Pfam" id="PF00427">
    <property type="entry name" value="PBS_linker_poly"/>
    <property type="match status" value="2"/>
</dbReference>
<dbReference type="RefSeq" id="WP_193993742.1">
    <property type="nucleotide sequence ID" value="NZ_JADEXP010000118.1"/>
</dbReference>
<dbReference type="InterPro" id="IPR038719">
    <property type="entry name" value="Phycobilisome_asu/bsu_sf"/>
</dbReference>
<evidence type="ECO:0000256" key="3">
    <source>
        <dbReference type="ARBA" id="ARBA00018674"/>
    </source>
</evidence>
<dbReference type="InterPro" id="IPR012128">
    <property type="entry name" value="Phycobilisome_asu/bsu"/>
</dbReference>
<keyword evidence="4" id="KW-0602">Photosynthesis</keyword>
<dbReference type="GO" id="GO:0016829">
    <property type="term" value="F:lyase activity"/>
    <property type="evidence" value="ECO:0007669"/>
    <property type="project" value="UniProtKB-KW"/>
</dbReference>